<evidence type="ECO:0000313" key="2">
    <source>
        <dbReference type="Proteomes" id="UP000805193"/>
    </source>
</evidence>
<proteinExistence type="predicted"/>
<comment type="caution">
    <text evidence="1">The sequence shown here is derived from an EMBL/GenBank/DDBJ whole genome shotgun (WGS) entry which is preliminary data.</text>
</comment>
<evidence type="ECO:0000313" key="1">
    <source>
        <dbReference type="EMBL" id="KAG0425968.1"/>
    </source>
</evidence>
<feature type="non-terminal residue" evidence="1">
    <location>
        <position position="179"/>
    </location>
</feature>
<feature type="non-terminal residue" evidence="1">
    <location>
        <position position="1"/>
    </location>
</feature>
<dbReference type="Proteomes" id="UP000805193">
    <property type="component" value="Unassembled WGS sequence"/>
</dbReference>
<organism evidence="1 2">
    <name type="scientific">Ixodes persulcatus</name>
    <name type="common">Taiga tick</name>
    <dbReference type="NCBI Taxonomy" id="34615"/>
    <lineage>
        <taxon>Eukaryota</taxon>
        <taxon>Metazoa</taxon>
        <taxon>Ecdysozoa</taxon>
        <taxon>Arthropoda</taxon>
        <taxon>Chelicerata</taxon>
        <taxon>Arachnida</taxon>
        <taxon>Acari</taxon>
        <taxon>Parasitiformes</taxon>
        <taxon>Ixodida</taxon>
        <taxon>Ixodoidea</taxon>
        <taxon>Ixodidae</taxon>
        <taxon>Ixodinae</taxon>
        <taxon>Ixodes</taxon>
    </lineage>
</organism>
<name>A0AC60PXD2_IXOPE</name>
<dbReference type="EMBL" id="JABSTQ010009784">
    <property type="protein sequence ID" value="KAG0425968.1"/>
    <property type="molecule type" value="Genomic_DNA"/>
</dbReference>
<protein>
    <submittedName>
        <fullName evidence="1">Uncharacterized protein</fullName>
    </submittedName>
</protein>
<sequence length="179" mass="19326">DPSEEDLILSLIEADVGPGSREAMAAAVSKVPSTGDKAPELTTSASVVLEDVALWNKFSQVTNEMIVTKSGRRMFPVVRVSVSGLHPRAMYSLVLDFSQVGSQRWKFLNGRWASASRAEPPPRQGLFVHPDSPNFGAHWTKAPVSFSKSSSPTSPRPARDLKERVLVCVLANIGTAILA</sequence>
<reference evidence="1 2" key="1">
    <citation type="journal article" date="2020" name="Cell">
        <title>Large-Scale Comparative Analyses of Tick Genomes Elucidate Their Genetic Diversity and Vector Capacities.</title>
        <authorList>
            <consortium name="Tick Genome and Microbiome Consortium (TIGMIC)"/>
            <person name="Jia N."/>
            <person name="Wang J."/>
            <person name="Shi W."/>
            <person name="Du L."/>
            <person name="Sun Y."/>
            <person name="Zhan W."/>
            <person name="Jiang J.F."/>
            <person name="Wang Q."/>
            <person name="Zhang B."/>
            <person name="Ji P."/>
            <person name="Bell-Sakyi L."/>
            <person name="Cui X.M."/>
            <person name="Yuan T.T."/>
            <person name="Jiang B.G."/>
            <person name="Yang W.F."/>
            <person name="Lam T.T."/>
            <person name="Chang Q.C."/>
            <person name="Ding S.J."/>
            <person name="Wang X.J."/>
            <person name="Zhu J.G."/>
            <person name="Ruan X.D."/>
            <person name="Zhao L."/>
            <person name="Wei J.T."/>
            <person name="Ye R.Z."/>
            <person name="Que T.C."/>
            <person name="Du C.H."/>
            <person name="Zhou Y.H."/>
            <person name="Cheng J.X."/>
            <person name="Dai P.F."/>
            <person name="Guo W.B."/>
            <person name="Han X.H."/>
            <person name="Huang E.J."/>
            <person name="Li L.F."/>
            <person name="Wei W."/>
            <person name="Gao Y.C."/>
            <person name="Liu J.Z."/>
            <person name="Shao H.Z."/>
            <person name="Wang X."/>
            <person name="Wang C.C."/>
            <person name="Yang T.C."/>
            <person name="Huo Q.B."/>
            <person name="Li W."/>
            <person name="Chen H.Y."/>
            <person name="Chen S.E."/>
            <person name="Zhou L.G."/>
            <person name="Ni X.B."/>
            <person name="Tian J.H."/>
            <person name="Sheng Y."/>
            <person name="Liu T."/>
            <person name="Pan Y.S."/>
            <person name="Xia L.Y."/>
            <person name="Li J."/>
            <person name="Zhao F."/>
            <person name="Cao W.C."/>
        </authorList>
    </citation>
    <scope>NUCLEOTIDE SEQUENCE [LARGE SCALE GENOMIC DNA]</scope>
    <source>
        <strain evidence="1">Iper-2018</strain>
    </source>
</reference>
<accession>A0AC60PXD2</accession>
<gene>
    <name evidence="1" type="ORF">HPB47_026899</name>
</gene>
<keyword evidence="2" id="KW-1185">Reference proteome</keyword>